<dbReference type="RefSeq" id="WP_165102087.1">
    <property type="nucleotide sequence ID" value="NZ_CP049056.1"/>
</dbReference>
<evidence type="ECO:0000313" key="2">
    <source>
        <dbReference type="Proteomes" id="UP000503336"/>
    </source>
</evidence>
<dbReference type="Proteomes" id="UP000503336">
    <property type="component" value="Chromosome"/>
</dbReference>
<evidence type="ECO:0008006" key="3">
    <source>
        <dbReference type="Google" id="ProtNLM"/>
    </source>
</evidence>
<organism evidence="1 2">
    <name type="scientific">Pikeienuella piscinae</name>
    <dbReference type="NCBI Taxonomy" id="2748098"/>
    <lineage>
        <taxon>Bacteria</taxon>
        <taxon>Pseudomonadati</taxon>
        <taxon>Pseudomonadota</taxon>
        <taxon>Alphaproteobacteria</taxon>
        <taxon>Rhodobacterales</taxon>
        <taxon>Paracoccaceae</taxon>
        <taxon>Pikeienuella</taxon>
    </lineage>
</organism>
<sequence length="72" mass="7882">MRDVYEIGDMVEWDSVEGGGCGVVRRVEPATAPIRVAGVTIGDAAPCSARRYRIERMDGRVVVKSHFEVTMA</sequence>
<gene>
    <name evidence="1" type="ORF">G5B40_18925</name>
</gene>
<dbReference type="EMBL" id="CP049056">
    <property type="protein sequence ID" value="QIE57334.1"/>
    <property type="molecule type" value="Genomic_DNA"/>
</dbReference>
<evidence type="ECO:0000313" key="1">
    <source>
        <dbReference type="EMBL" id="QIE57334.1"/>
    </source>
</evidence>
<protein>
    <recommendedName>
        <fullName evidence="3">Hypervirulence associated protein TUDOR domain-containing protein</fullName>
    </recommendedName>
</protein>
<name>A0A7M3T5Q3_9RHOB</name>
<dbReference type="KEGG" id="hdh:G5B40_18925"/>
<keyword evidence="2" id="KW-1185">Reference proteome</keyword>
<proteinExistence type="predicted"/>
<dbReference type="AlphaFoldDB" id="A0A7M3T5Q3"/>
<reference evidence="1 2" key="1">
    <citation type="submission" date="2020-02" db="EMBL/GenBank/DDBJ databases">
        <title>complete genome sequence of Rhodobacteraceae bacterium.</title>
        <authorList>
            <person name="Park J."/>
            <person name="Kim Y.-S."/>
            <person name="Kim K.-H."/>
        </authorList>
    </citation>
    <scope>NUCLEOTIDE SEQUENCE [LARGE SCALE GENOMIC DNA]</scope>
    <source>
        <strain evidence="1 2">RR4-56</strain>
    </source>
</reference>
<accession>A0A7M3T5Q3</accession>